<name>A0A0M3J338_ANISI</name>
<dbReference type="Proteomes" id="UP000267096">
    <property type="component" value="Unassembled WGS sequence"/>
</dbReference>
<dbReference type="Pfam" id="PF04969">
    <property type="entry name" value="CS"/>
    <property type="match status" value="1"/>
</dbReference>
<dbReference type="SUPFAM" id="SSF49764">
    <property type="entry name" value="HSP20-like chaperones"/>
    <property type="match status" value="1"/>
</dbReference>
<dbReference type="PANTHER" id="PTHR21664:SF1">
    <property type="entry name" value="NUDC DOMAIN-CONTAINING PROTEIN 1"/>
    <property type="match status" value="1"/>
</dbReference>
<evidence type="ECO:0000256" key="5">
    <source>
        <dbReference type="ARBA" id="ARBA00023242"/>
    </source>
</evidence>
<reference evidence="9" key="1">
    <citation type="submission" date="2017-02" db="UniProtKB">
        <authorList>
            <consortium name="WormBaseParasite"/>
        </authorList>
    </citation>
    <scope>IDENTIFICATION</scope>
</reference>
<keyword evidence="4" id="KW-0963">Cytoplasm</keyword>
<evidence type="ECO:0000256" key="1">
    <source>
        <dbReference type="ARBA" id="ARBA00004123"/>
    </source>
</evidence>
<evidence type="ECO:0000256" key="4">
    <source>
        <dbReference type="ARBA" id="ARBA00022490"/>
    </source>
</evidence>
<protein>
    <recommendedName>
        <fullName evidence="3">NudC domain-containing protein 1</fullName>
    </recommendedName>
</protein>
<dbReference type="InterPro" id="IPR007052">
    <property type="entry name" value="CS_dom"/>
</dbReference>
<dbReference type="InterPro" id="IPR037895">
    <property type="entry name" value="NUDCD1"/>
</dbReference>
<keyword evidence="5" id="KW-0539">Nucleus</keyword>
<dbReference type="Gene3D" id="2.60.40.790">
    <property type="match status" value="1"/>
</dbReference>
<dbReference type="EMBL" id="UYRR01002139">
    <property type="protein sequence ID" value="VDK19307.1"/>
    <property type="molecule type" value="Genomic_DNA"/>
</dbReference>
<gene>
    <name evidence="7" type="ORF">ASIM_LOCUS1819</name>
</gene>
<dbReference type="GO" id="GO:0005737">
    <property type="term" value="C:cytoplasm"/>
    <property type="evidence" value="ECO:0007669"/>
    <property type="project" value="UniProtKB-SubCell"/>
</dbReference>
<accession>A0A0M3J338</accession>
<reference evidence="7 8" key="2">
    <citation type="submission" date="2018-11" db="EMBL/GenBank/DDBJ databases">
        <authorList>
            <consortium name="Pathogen Informatics"/>
        </authorList>
    </citation>
    <scope>NUCLEOTIDE SEQUENCE [LARGE SCALE GENOMIC DNA]</scope>
</reference>
<evidence type="ECO:0000256" key="2">
    <source>
        <dbReference type="ARBA" id="ARBA00004496"/>
    </source>
</evidence>
<dbReference type="PROSITE" id="PS51203">
    <property type="entry name" value="CS"/>
    <property type="match status" value="1"/>
</dbReference>
<sequence>MDYHFSFVASNNNLKGSTFESIKKVAAISLPDDFNSREERYPANISFPNKNFAFISNGYGQLSLYSTGDRSKSAVWEECLDVSKLLNTNDNKSAAFIIAESVSLKEDCVDVLLRKVIPKERHSSKSHFWNKLLWISLTYGHIEMITFDSSINNLIVDSCGDVNFVYDSAQKISRNHRTSLVEDESGQIVEESMEEDKKLYCWMQSDEDVTVVFNIGEVIHKKDVSLTMSSSKIKITIKGELLLEGELGGVIHVDGSTYTIDKNM</sequence>
<comment type="subcellular location">
    <subcellularLocation>
        <location evidence="2">Cytoplasm</location>
    </subcellularLocation>
    <subcellularLocation>
        <location evidence="1">Nucleus</location>
    </subcellularLocation>
</comment>
<dbReference type="WBParaSite" id="ASIM_0000195001-mRNA-1">
    <property type="protein sequence ID" value="ASIM_0000195001-mRNA-1"/>
    <property type="gene ID" value="ASIM_0000195001"/>
</dbReference>
<organism evidence="9">
    <name type="scientific">Anisakis simplex</name>
    <name type="common">Herring worm</name>
    <dbReference type="NCBI Taxonomy" id="6269"/>
    <lineage>
        <taxon>Eukaryota</taxon>
        <taxon>Metazoa</taxon>
        <taxon>Ecdysozoa</taxon>
        <taxon>Nematoda</taxon>
        <taxon>Chromadorea</taxon>
        <taxon>Rhabditida</taxon>
        <taxon>Spirurina</taxon>
        <taxon>Ascaridomorpha</taxon>
        <taxon>Ascaridoidea</taxon>
        <taxon>Anisakidae</taxon>
        <taxon>Anisakis</taxon>
        <taxon>Anisakis simplex complex</taxon>
    </lineage>
</organism>
<dbReference type="GO" id="GO:0005634">
    <property type="term" value="C:nucleus"/>
    <property type="evidence" value="ECO:0007669"/>
    <property type="project" value="UniProtKB-SubCell"/>
</dbReference>
<evidence type="ECO:0000313" key="7">
    <source>
        <dbReference type="EMBL" id="VDK19307.1"/>
    </source>
</evidence>
<proteinExistence type="predicted"/>
<evidence type="ECO:0000259" key="6">
    <source>
        <dbReference type="PROSITE" id="PS51203"/>
    </source>
</evidence>
<keyword evidence="8" id="KW-1185">Reference proteome</keyword>
<dbReference type="AlphaFoldDB" id="A0A0M3J338"/>
<dbReference type="OrthoDB" id="428655at2759"/>
<evidence type="ECO:0000313" key="9">
    <source>
        <dbReference type="WBParaSite" id="ASIM_0000195001-mRNA-1"/>
    </source>
</evidence>
<dbReference type="PANTHER" id="PTHR21664">
    <property type="entry name" value="CHRONIC MYELOGENOUS LEUKEMIA TUMOR ANTIGEN 66"/>
    <property type="match status" value="1"/>
</dbReference>
<evidence type="ECO:0000256" key="3">
    <source>
        <dbReference type="ARBA" id="ARBA00018915"/>
    </source>
</evidence>
<evidence type="ECO:0000313" key="8">
    <source>
        <dbReference type="Proteomes" id="UP000267096"/>
    </source>
</evidence>
<feature type="domain" description="CS" evidence="6">
    <location>
        <begin position="195"/>
        <end position="264"/>
    </location>
</feature>
<dbReference type="InterPro" id="IPR008978">
    <property type="entry name" value="HSP20-like_chaperone"/>
</dbReference>